<dbReference type="Proteomes" id="UP000680714">
    <property type="component" value="Unassembled WGS sequence"/>
</dbReference>
<dbReference type="Gene3D" id="3.20.20.140">
    <property type="entry name" value="Metal-dependent hydrolases"/>
    <property type="match status" value="2"/>
</dbReference>
<sequence>MNEDLIFTNARIVTDAEVFTGSLHVVGDRIVSLAKGPSRAAGAIDCDGDYLIPGLVELHTDNLEKHFTPRPGVRWHSRSACLSHDAQMAAAGVTTVFDAVSIGDMIEGSARQANLEAMIHTLGAVADQGWFRAEHRLHLRCEVSSQNILDSFNSFVTDPRVGIVSLMDHTPGQRQFVHEDKYREYYMGKYGFNAEQMEAFTKKQQEASALYADPHRRAIASACQGRDLILATHDDATIDHVEEAAGLGIHFSEFPTTVEAAKESHKRGMKVLMGAPNLVRGGSHSGNVSALELARHQCLDVLSSDYVPASLIHAAFLLHHGELALDLPAALAMVAKNPAEVAGLGDRGSIDVGKRADLVRVIDTGDMPVVRGVWRQGRRVS</sequence>
<keyword evidence="2" id="KW-0378">Hydrolase</keyword>
<dbReference type="CDD" id="cd01306">
    <property type="entry name" value="PhnM"/>
    <property type="match status" value="1"/>
</dbReference>
<dbReference type="NCBIfam" id="NF011990">
    <property type="entry name" value="PRK15446.2-6"/>
    <property type="match status" value="1"/>
</dbReference>
<comment type="caution">
    <text evidence="2">The sequence shown here is derived from an EMBL/GenBank/DDBJ whole genome shotgun (WGS) entry which is preliminary data.</text>
</comment>
<dbReference type="NCBIfam" id="NF011983">
    <property type="entry name" value="PRK15446.1-4"/>
    <property type="match status" value="1"/>
</dbReference>
<dbReference type="InterPro" id="IPR013108">
    <property type="entry name" value="Amidohydro_3"/>
</dbReference>
<dbReference type="InterPro" id="IPR012696">
    <property type="entry name" value="PhnM"/>
</dbReference>
<gene>
    <name evidence="2" type="ORF">KEC16_07155</name>
</gene>
<dbReference type="InterPro" id="IPR032466">
    <property type="entry name" value="Metal_Hydrolase"/>
</dbReference>
<name>A0ABS5IAN2_9PROT</name>
<dbReference type="EC" id="3.6.1.63" evidence="2"/>
<dbReference type="NCBIfam" id="NF011984">
    <property type="entry name" value="PRK15446.1-5"/>
    <property type="match status" value="1"/>
</dbReference>
<protein>
    <submittedName>
        <fullName evidence="2">Alpha-D-ribose 1-methylphosphonate 5-triphosphate diphosphatase</fullName>
        <ecNumber evidence="2">3.6.1.63</ecNumber>
    </submittedName>
</protein>
<dbReference type="PANTHER" id="PTHR43135:SF3">
    <property type="entry name" value="ALPHA-D-RIBOSE 1-METHYLPHOSPHONATE 5-TRIPHOSPHATE DIPHOSPHATASE"/>
    <property type="match status" value="1"/>
</dbReference>
<proteinExistence type="predicted"/>
<feature type="domain" description="Amidohydrolase 3" evidence="1">
    <location>
        <begin position="290"/>
        <end position="380"/>
    </location>
</feature>
<evidence type="ECO:0000313" key="3">
    <source>
        <dbReference type="Proteomes" id="UP000680714"/>
    </source>
</evidence>
<dbReference type="Pfam" id="PF07969">
    <property type="entry name" value="Amidohydro_3"/>
    <property type="match status" value="1"/>
</dbReference>
<dbReference type="InterPro" id="IPR051781">
    <property type="entry name" value="Metallo-dep_Hydrolase"/>
</dbReference>
<dbReference type="RefSeq" id="WP_211547289.1">
    <property type="nucleotide sequence ID" value="NZ_JAGTUF010000004.1"/>
</dbReference>
<dbReference type="SUPFAM" id="SSF51556">
    <property type="entry name" value="Metallo-dependent hydrolases"/>
    <property type="match status" value="1"/>
</dbReference>
<accession>A0ABS5IAN2</accession>
<dbReference type="Gene3D" id="2.30.40.10">
    <property type="entry name" value="Urease, subunit C, domain 1"/>
    <property type="match status" value="1"/>
</dbReference>
<keyword evidence="3" id="KW-1185">Reference proteome</keyword>
<dbReference type="NCBIfam" id="NF011987">
    <property type="entry name" value="PRK15446.2-3"/>
    <property type="match status" value="1"/>
</dbReference>
<dbReference type="PIRSF" id="PIRSF038971">
    <property type="entry name" value="PhnM"/>
    <property type="match status" value="1"/>
</dbReference>
<dbReference type="GO" id="GO:0016787">
    <property type="term" value="F:hydrolase activity"/>
    <property type="evidence" value="ECO:0007669"/>
    <property type="project" value="UniProtKB-KW"/>
</dbReference>
<dbReference type="NCBIfam" id="TIGR02318">
    <property type="entry name" value="phosphono_phnM"/>
    <property type="match status" value="1"/>
</dbReference>
<dbReference type="PANTHER" id="PTHR43135">
    <property type="entry name" value="ALPHA-D-RIBOSE 1-METHYLPHOSPHONATE 5-TRIPHOSPHATE DIPHOSPHATASE"/>
    <property type="match status" value="1"/>
</dbReference>
<organism evidence="2 3">
    <name type="scientific">Magnetospirillum sulfuroxidans</name>
    <dbReference type="NCBI Taxonomy" id="611300"/>
    <lineage>
        <taxon>Bacteria</taxon>
        <taxon>Pseudomonadati</taxon>
        <taxon>Pseudomonadota</taxon>
        <taxon>Alphaproteobacteria</taxon>
        <taxon>Rhodospirillales</taxon>
        <taxon>Rhodospirillaceae</taxon>
        <taxon>Magnetospirillum</taxon>
    </lineage>
</organism>
<dbReference type="EMBL" id="JAGTUF010000004">
    <property type="protein sequence ID" value="MBR9971486.1"/>
    <property type="molecule type" value="Genomic_DNA"/>
</dbReference>
<dbReference type="InterPro" id="IPR011059">
    <property type="entry name" value="Metal-dep_hydrolase_composite"/>
</dbReference>
<evidence type="ECO:0000259" key="1">
    <source>
        <dbReference type="Pfam" id="PF07969"/>
    </source>
</evidence>
<dbReference type="SUPFAM" id="SSF51338">
    <property type="entry name" value="Composite domain of metallo-dependent hydrolases"/>
    <property type="match status" value="1"/>
</dbReference>
<dbReference type="NCBIfam" id="NF011981">
    <property type="entry name" value="PRK15446.1-2"/>
    <property type="match status" value="1"/>
</dbReference>
<reference evidence="2 3" key="1">
    <citation type="submission" date="2021-04" db="EMBL/GenBank/DDBJ databases">
        <title>Magnetospirillum sulfuroxidans sp. nov., a facultative chemolithoautotrophic sulfur-oxidizing alphaproteobacterium isolated from freshwater sediment and proposals for Paramagetospirillum gen. nov., and Magnetospirillaceae fam. nov.</title>
        <authorList>
            <person name="Koziaeva V."/>
            <person name="Geelhoed J.S."/>
            <person name="Sorokin D.Y."/>
            <person name="Grouzdev D.S."/>
        </authorList>
    </citation>
    <scope>NUCLEOTIDE SEQUENCE [LARGE SCALE GENOMIC DNA]</scope>
    <source>
        <strain evidence="2 3">J10</strain>
    </source>
</reference>
<evidence type="ECO:0000313" key="2">
    <source>
        <dbReference type="EMBL" id="MBR9971486.1"/>
    </source>
</evidence>